<keyword evidence="3" id="KW-1185">Reference proteome</keyword>
<dbReference type="AlphaFoldDB" id="A0A4R5PCE5"/>
<evidence type="ECO:0000313" key="4">
    <source>
        <dbReference type="Proteomes" id="UP000295627"/>
    </source>
</evidence>
<dbReference type="SUPFAM" id="SSF159245">
    <property type="entry name" value="AttH-like"/>
    <property type="match status" value="1"/>
</dbReference>
<sequence length="356" mass="39031">MAGAVDNDMREGDNPFEVEPAGDLLCSVPRHQTRWSETMYFHVWSPEEGVGVFVHTGRWPGDLDLWWAQTIAMLPDGELLVDRSWGRAADDRGPATGNLRVTCVEPLRLWCLNFDGTGAVAGLGSMAIGPVGAGPVRSLSFDVELSAAAPVWDMGAALGGYTPQINNLSWAAFHHAQGFYATGQLRSADRRWRISGVGSRDHSRGVRDVTDLGGLQFFFLVFPKSGRVANGLVNWKPDGTVDHRVFSVQENGRCETGYDVRVTGLQSYLTHQPHRLIVTMARQSGAYRLEAEWLHGYSLTLLSPNENINGVDLSSQPDALVITQSTVRAVAPDGEIGYGVIERDYRPAMLPSPQER</sequence>
<dbReference type="RefSeq" id="WP_109558268.1">
    <property type="nucleotide sequence ID" value="NZ_MAFQ01000005.1"/>
</dbReference>
<comment type="caution">
    <text evidence="1">The sequence shown here is derived from an EMBL/GenBank/DDBJ whole genome shotgun (WGS) entry which is preliminary data.</text>
</comment>
<accession>A0A4R5PCE5</accession>
<reference evidence="3 4" key="2">
    <citation type="journal article" date="2019" name="Sci. Rep.">
        <title>Extended insight into the Mycobacterium chelonae-abscessus complex through whole genome sequencing of Mycobacterium salmoniphilum outbreak and Mycobacterium salmoniphilum-like strains.</title>
        <authorList>
            <person name="Behra P.R.K."/>
            <person name="Das S."/>
            <person name="Pettersson B.M.F."/>
            <person name="Shirreff L."/>
            <person name="DuCote T."/>
            <person name="Jacobsson K.G."/>
            <person name="Ennis D.G."/>
            <person name="Kirsebom L.A."/>
        </authorList>
    </citation>
    <scope>NUCLEOTIDE SEQUENCE [LARGE SCALE GENOMIC DNA]</scope>
    <source>
        <strain evidence="2 3">CCUG 63697</strain>
        <strain evidence="1 4">DSM 45524</strain>
    </source>
</reference>
<name>A0A4R5PCE5_9MYCO</name>
<dbReference type="EMBL" id="PECC01000027">
    <property type="protein sequence ID" value="TDZ51192.1"/>
    <property type="molecule type" value="Genomic_DNA"/>
</dbReference>
<evidence type="ECO:0008006" key="5">
    <source>
        <dbReference type="Google" id="ProtNLM"/>
    </source>
</evidence>
<proteinExistence type="predicted"/>
<gene>
    <name evidence="2" type="ORF">CCUG63697_02708</name>
    <name evidence="1" type="ORF">EJ571_10945</name>
</gene>
<organism evidence="1 4">
    <name type="scientific">Mycobacteroides franklinii</name>
    <dbReference type="NCBI Taxonomy" id="948102"/>
    <lineage>
        <taxon>Bacteria</taxon>
        <taxon>Bacillati</taxon>
        <taxon>Actinomycetota</taxon>
        <taxon>Actinomycetes</taxon>
        <taxon>Mycobacteriales</taxon>
        <taxon>Mycobacteriaceae</taxon>
        <taxon>Mycobacteroides</taxon>
    </lineage>
</organism>
<protein>
    <recommendedName>
        <fullName evidence="5">Hydroxyneurosporene synthase (CrtC)</fullName>
    </recommendedName>
</protein>
<evidence type="ECO:0000313" key="1">
    <source>
        <dbReference type="EMBL" id="TDH22427.1"/>
    </source>
</evidence>
<evidence type="ECO:0000313" key="3">
    <source>
        <dbReference type="Proteomes" id="UP000295165"/>
    </source>
</evidence>
<dbReference type="Proteomes" id="UP000295165">
    <property type="component" value="Unassembled WGS sequence"/>
</dbReference>
<reference evidence="1" key="1">
    <citation type="submission" date="2018-12" db="EMBL/GenBank/DDBJ databases">
        <authorList>
            <person name="Behra P.R.K."/>
            <person name="Das S."/>
            <person name="Pettersson B.M.F."/>
            <person name="Shirreff L."/>
            <person name="Ducote T."/>
            <person name="Jacobsson K.-G."/>
            <person name="Ennis D.G."/>
            <person name="Kirsebom L.A."/>
        </authorList>
    </citation>
    <scope>NUCLEOTIDE SEQUENCE</scope>
    <source>
        <strain evidence="1">DSM 45524</strain>
    </source>
</reference>
<dbReference type="Proteomes" id="UP000295627">
    <property type="component" value="Unassembled WGS sequence"/>
</dbReference>
<dbReference type="EMBL" id="RXLR01000014">
    <property type="protein sequence ID" value="TDH22427.1"/>
    <property type="molecule type" value="Genomic_DNA"/>
</dbReference>
<evidence type="ECO:0000313" key="2">
    <source>
        <dbReference type="EMBL" id="TDZ51192.1"/>
    </source>
</evidence>